<feature type="active site" evidence="3">
    <location>
        <position position="123"/>
    </location>
</feature>
<evidence type="ECO:0000256" key="4">
    <source>
        <dbReference type="RuleBase" id="RU362028"/>
    </source>
</evidence>
<dbReference type="InterPro" id="IPR006225">
    <property type="entry name" value="PsdUridine_synth_RluC/D"/>
</dbReference>
<dbReference type="Proteomes" id="UP000319908">
    <property type="component" value="Unassembled WGS sequence"/>
</dbReference>
<evidence type="ECO:0000313" key="6">
    <source>
        <dbReference type="EMBL" id="TWU16147.1"/>
    </source>
</evidence>
<comment type="similarity">
    <text evidence="1 4">Belongs to the pseudouridine synthase RluA family.</text>
</comment>
<evidence type="ECO:0000259" key="5">
    <source>
        <dbReference type="Pfam" id="PF00849"/>
    </source>
</evidence>
<feature type="domain" description="Pseudouridine synthase RsuA/RluA-like" evidence="5">
    <location>
        <begin position="81"/>
        <end position="233"/>
    </location>
</feature>
<dbReference type="PROSITE" id="PS01129">
    <property type="entry name" value="PSI_RLU"/>
    <property type="match status" value="1"/>
</dbReference>
<name>A0A5C6BWX8_9BACT</name>
<dbReference type="InterPro" id="IPR036986">
    <property type="entry name" value="S4_RNA-bd_sf"/>
</dbReference>
<dbReference type="GO" id="GO:0000455">
    <property type="term" value="P:enzyme-directed rRNA pseudouridine synthesis"/>
    <property type="evidence" value="ECO:0007669"/>
    <property type="project" value="TreeGrafter"/>
</dbReference>
<dbReference type="EC" id="5.4.99.-" evidence="4"/>
<dbReference type="PANTHER" id="PTHR21600:SF87">
    <property type="entry name" value="RNA PSEUDOURIDYLATE SYNTHASE DOMAIN-CONTAINING PROTEIN 1"/>
    <property type="match status" value="1"/>
</dbReference>
<dbReference type="Gene3D" id="3.30.2350.10">
    <property type="entry name" value="Pseudouridine synthase"/>
    <property type="match status" value="1"/>
</dbReference>
<evidence type="ECO:0000313" key="7">
    <source>
        <dbReference type="Proteomes" id="UP000319908"/>
    </source>
</evidence>
<dbReference type="Pfam" id="PF00849">
    <property type="entry name" value="PseudoU_synth_2"/>
    <property type="match status" value="1"/>
</dbReference>
<accession>A0A5C6BWX8</accession>
<dbReference type="GO" id="GO:0003723">
    <property type="term" value="F:RNA binding"/>
    <property type="evidence" value="ECO:0007669"/>
    <property type="project" value="InterPro"/>
</dbReference>
<proteinExistence type="inferred from homology"/>
<dbReference type="InterPro" id="IPR050188">
    <property type="entry name" value="RluA_PseudoU_synthase"/>
</dbReference>
<keyword evidence="2 4" id="KW-0413">Isomerase</keyword>
<dbReference type="InterPro" id="IPR020103">
    <property type="entry name" value="PsdUridine_synth_cat_dom_sf"/>
</dbReference>
<dbReference type="EMBL" id="SJPU01000002">
    <property type="protein sequence ID" value="TWU16147.1"/>
    <property type="molecule type" value="Genomic_DNA"/>
</dbReference>
<dbReference type="GO" id="GO:0140098">
    <property type="term" value="F:catalytic activity, acting on RNA"/>
    <property type="evidence" value="ECO:0007669"/>
    <property type="project" value="UniProtKB-ARBA"/>
</dbReference>
<comment type="function">
    <text evidence="4">Responsible for synthesis of pseudouridine from uracil.</text>
</comment>
<dbReference type="NCBIfam" id="TIGR00005">
    <property type="entry name" value="rluA_subfam"/>
    <property type="match status" value="1"/>
</dbReference>
<evidence type="ECO:0000256" key="2">
    <source>
        <dbReference type="ARBA" id="ARBA00023235"/>
    </source>
</evidence>
<protein>
    <recommendedName>
        <fullName evidence="4">Pseudouridine synthase</fullName>
        <ecNumber evidence="4">5.4.99.-</ecNumber>
    </recommendedName>
</protein>
<evidence type="ECO:0000256" key="1">
    <source>
        <dbReference type="ARBA" id="ARBA00010876"/>
    </source>
</evidence>
<dbReference type="PANTHER" id="PTHR21600">
    <property type="entry name" value="MITOCHONDRIAL RNA PSEUDOURIDINE SYNTHASE"/>
    <property type="match status" value="1"/>
</dbReference>
<keyword evidence="7" id="KW-1185">Reference proteome</keyword>
<comment type="caution">
    <text evidence="6">The sequence shown here is derived from an EMBL/GenBank/DDBJ whole genome shotgun (WGS) entry which is preliminary data.</text>
</comment>
<sequence>MRVRQLYAGWSLIDFLGEFHPPTSRQNWLDWIARGEITLDGQVVDAEHRVSPGERYLHVMPGYVEPSVNAVVGILFEDDALLVVDKPAPLPVHPSGRFNRNTLSKLLAQIYPDETLRIAHRLDANTTGVVVFCRTAAAAAGVQPQFENRQVAKLYLARVQGHVPWHEYRCDLEIGDAKQFGKQDTAGARLTHASGQVAETLFRCRHRFEDGTSLLEVVPITGRTNQIRVHAAAIGFPIVGDAFYAKTCAETTQQTGRLTQTLGIDQPPMCLHAWRIGFDHPGTPSPMGVGTQSGNGKPVPLTFESPPPAWVENIYER</sequence>
<dbReference type="GO" id="GO:0009982">
    <property type="term" value="F:pseudouridine synthase activity"/>
    <property type="evidence" value="ECO:0007669"/>
    <property type="project" value="InterPro"/>
</dbReference>
<dbReference type="InterPro" id="IPR006224">
    <property type="entry name" value="PsdUridine_synth_RluA-like_CS"/>
</dbReference>
<dbReference type="Gene3D" id="3.10.290.10">
    <property type="entry name" value="RNA-binding S4 domain"/>
    <property type="match status" value="1"/>
</dbReference>
<comment type="catalytic activity">
    <reaction evidence="4">
        <text>a uridine in RNA = a pseudouridine in RNA</text>
        <dbReference type="Rhea" id="RHEA:48348"/>
        <dbReference type="Rhea" id="RHEA-COMP:12068"/>
        <dbReference type="Rhea" id="RHEA-COMP:12069"/>
        <dbReference type="ChEBI" id="CHEBI:65314"/>
        <dbReference type="ChEBI" id="CHEBI:65315"/>
    </reaction>
</comment>
<gene>
    <name evidence="6" type="primary">rluA_2</name>
    <name evidence="6" type="ORF">Poly21_33520</name>
</gene>
<reference evidence="6 7" key="1">
    <citation type="journal article" date="2020" name="Antonie Van Leeuwenhoek">
        <title>Rhodopirellula heiligendammensis sp. nov., Rhodopirellula pilleata sp. nov., and Rhodopirellula solitaria sp. nov. isolated from natural or artificial marine surfaces in Northern Germany and California, USA, and emended description of the genus Rhodopirellula.</title>
        <authorList>
            <person name="Kallscheuer N."/>
            <person name="Wiegand S."/>
            <person name="Jogler M."/>
            <person name="Boedeker C."/>
            <person name="Peeters S.H."/>
            <person name="Rast P."/>
            <person name="Heuer A."/>
            <person name="Jetten M.S.M."/>
            <person name="Rohde M."/>
            <person name="Jogler C."/>
        </authorList>
    </citation>
    <scope>NUCLEOTIDE SEQUENCE [LARGE SCALE GENOMIC DNA]</scope>
    <source>
        <strain evidence="6 7">Poly21</strain>
    </source>
</reference>
<dbReference type="AlphaFoldDB" id="A0A5C6BWX8"/>
<organism evidence="6 7">
    <name type="scientific">Allorhodopirellula heiligendammensis</name>
    <dbReference type="NCBI Taxonomy" id="2714739"/>
    <lineage>
        <taxon>Bacteria</taxon>
        <taxon>Pseudomonadati</taxon>
        <taxon>Planctomycetota</taxon>
        <taxon>Planctomycetia</taxon>
        <taxon>Pirellulales</taxon>
        <taxon>Pirellulaceae</taxon>
        <taxon>Allorhodopirellula</taxon>
    </lineage>
</organism>
<dbReference type="SUPFAM" id="SSF55120">
    <property type="entry name" value="Pseudouridine synthase"/>
    <property type="match status" value="1"/>
</dbReference>
<dbReference type="InterPro" id="IPR006145">
    <property type="entry name" value="PsdUridine_synth_RsuA/RluA"/>
</dbReference>
<evidence type="ECO:0000256" key="3">
    <source>
        <dbReference type="PIRSR" id="PIRSR606225-1"/>
    </source>
</evidence>